<evidence type="ECO:0000256" key="2">
    <source>
        <dbReference type="ARBA" id="ARBA00022692"/>
    </source>
</evidence>
<dbReference type="Proteomes" id="UP000266841">
    <property type="component" value="Unassembled WGS sequence"/>
</dbReference>
<dbReference type="GO" id="GO:0016020">
    <property type="term" value="C:membrane"/>
    <property type="evidence" value="ECO:0007669"/>
    <property type="project" value="UniProtKB-SubCell"/>
</dbReference>
<keyword evidence="3 6" id="KW-1133">Transmembrane helix</keyword>
<protein>
    <recommendedName>
        <fullName evidence="7">Amino acid transporter transmembrane domain-containing protein</fullName>
    </recommendedName>
</protein>
<feature type="compositionally biased region" description="Basic and acidic residues" evidence="5">
    <location>
        <begin position="161"/>
        <end position="179"/>
    </location>
</feature>
<feature type="compositionally biased region" description="Polar residues" evidence="5">
    <location>
        <begin position="368"/>
        <end position="380"/>
    </location>
</feature>
<feature type="region of interest" description="Disordered" evidence="5">
    <location>
        <begin position="263"/>
        <end position="296"/>
    </location>
</feature>
<organism evidence="8 9">
    <name type="scientific">Thalassiosira oceanica</name>
    <name type="common">Marine diatom</name>
    <dbReference type="NCBI Taxonomy" id="159749"/>
    <lineage>
        <taxon>Eukaryota</taxon>
        <taxon>Sar</taxon>
        <taxon>Stramenopiles</taxon>
        <taxon>Ochrophyta</taxon>
        <taxon>Bacillariophyta</taxon>
        <taxon>Coscinodiscophyceae</taxon>
        <taxon>Thalassiosirophycidae</taxon>
        <taxon>Thalassiosirales</taxon>
        <taxon>Thalassiosiraceae</taxon>
        <taxon>Thalassiosira</taxon>
    </lineage>
</organism>
<dbReference type="InterPro" id="IPR013057">
    <property type="entry name" value="AA_transpt_TM"/>
</dbReference>
<accession>K0RE00</accession>
<evidence type="ECO:0000256" key="6">
    <source>
        <dbReference type="SAM" id="Phobius"/>
    </source>
</evidence>
<evidence type="ECO:0000256" key="5">
    <source>
        <dbReference type="SAM" id="MobiDB-lite"/>
    </source>
</evidence>
<name>K0RE00_THAOC</name>
<dbReference type="AlphaFoldDB" id="K0RE00"/>
<reference evidence="8 9" key="1">
    <citation type="journal article" date="2012" name="Genome Biol.">
        <title>Genome and low-iron response of an oceanic diatom adapted to chronic iron limitation.</title>
        <authorList>
            <person name="Lommer M."/>
            <person name="Specht M."/>
            <person name="Roy A.S."/>
            <person name="Kraemer L."/>
            <person name="Andreson R."/>
            <person name="Gutowska M.A."/>
            <person name="Wolf J."/>
            <person name="Bergner S.V."/>
            <person name="Schilhabel M.B."/>
            <person name="Klostermeier U.C."/>
            <person name="Beiko R.G."/>
            <person name="Rosenstiel P."/>
            <person name="Hippler M."/>
            <person name="Laroche J."/>
        </authorList>
    </citation>
    <scope>NUCLEOTIDE SEQUENCE [LARGE SCALE GENOMIC DNA]</scope>
    <source>
        <strain evidence="8 9">CCMP1005</strain>
    </source>
</reference>
<proteinExistence type="predicted"/>
<feature type="non-terminal residue" evidence="8">
    <location>
        <position position="472"/>
    </location>
</feature>
<feature type="compositionally biased region" description="Basic and acidic residues" evidence="5">
    <location>
        <begin position="384"/>
        <end position="396"/>
    </location>
</feature>
<comment type="caution">
    <text evidence="8">The sequence shown here is derived from an EMBL/GenBank/DDBJ whole genome shotgun (WGS) entry which is preliminary data.</text>
</comment>
<evidence type="ECO:0000256" key="4">
    <source>
        <dbReference type="ARBA" id="ARBA00023136"/>
    </source>
</evidence>
<feature type="domain" description="Amino acid transporter transmembrane" evidence="7">
    <location>
        <begin position="199"/>
        <end position="261"/>
    </location>
</feature>
<evidence type="ECO:0000259" key="7">
    <source>
        <dbReference type="Pfam" id="PF01490"/>
    </source>
</evidence>
<dbReference type="Pfam" id="PF01490">
    <property type="entry name" value="Aa_trans"/>
    <property type="match status" value="1"/>
</dbReference>
<evidence type="ECO:0000313" key="8">
    <source>
        <dbReference type="EMBL" id="EJK51465.1"/>
    </source>
</evidence>
<keyword evidence="9" id="KW-1185">Reference proteome</keyword>
<evidence type="ECO:0000313" key="9">
    <source>
        <dbReference type="Proteomes" id="UP000266841"/>
    </source>
</evidence>
<feature type="region of interest" description="Disordered" evidence="5">
    <location>
        <begin position="17"/>
        <end position="76"/>
    </location>
</feature>
<keyword evidence="2 6" id="KW-0812">Transmembrane</keyword>
<feature type="region of interest" description="Disordered" evidence="5">
    <location>
        <begin position="326"/>
        <end position="396"/>
    </location>
</feature>
<evidence type="ECO:0000256" key="3">
    <source>
        <dbReference type="ARBA" id="ARBA00022989"/>
    </source>
</evidence>
<dbReference type="EMBL" id="AGNL01041578">
    <property type="protein sequence ID" value="EJK51465.1"/>
    <property type="molecule type" value="Genomic_DNA"/>
</dbReference>
<sequence>MSSTTWRSPISILMGAAQNDDEDLRLRNDNFNPSTRRQLDEDLPNPPAGGGAGGQSVSVPPITPEPASPLRMTTPKSGTITSYVPFRLFGLTSPAAPYESNGFGRAKQNSRGLQNAGPPSLAFPPPVIDELATDEMVETDTRDDLIEGVVSNVNANTNCTSHDRQDESYRNNNSGRDDGAPSSFGQRRRGSAVRWEDRKSIIDTTFNFTNSIIGAGAMGLGGAFAASGGGISIMCLIGFAVLTKQSLDMIVDMSSCPDIIRKAREGRKDSSESSGEFGRSSEESKDSGEDDGEGEDEELLQQLMHGGNDETADYGANDFLQPSKADTQQITDPCERAESEQGNGATPECSEICDSRASQGDPMKDLNMLTSNEGEGQRQSPLMAREDLPLIPPEGHDEIERYDSLTASQPKLFSPLGLESKDETTRQISIQFDNPALQFQATMSPLTYEELGRAAYGTSGRMAVLLSKALYS</sequence>
<comment type="subcellular location">
    <subcellularLocation>
        <location evidence="1">Membrane</location>
    </subcellularLocation>
</comment>
<keyword evidence="4 6" id="KW-0472">Membrane</keyword>
<feature type="region of interest" description="Disordered" evidence="5">
    <location>
        <begin position="155"/>
        <end position="191"/>
    </location>
</feature>
<feature type="transmembrane region" description="Helical" evidence="6">
    <location>
        <begin position="212"/>
        <end position="242"/>
    </location>
</feature>
<gene>
    <name evidence="8" type="ORF">THAOC_29358</name>
</gene>
<evidence type="ECO:0000256" key="1">
    <source>
        <dbReference type="ARBA" id="ARBA00004370"/>
    </source>
</evidence>